<sequence length="947" mass="100387">MIKHSIYRFGGGATDAADAGVAGDKTLLGGKGANLAGMAAIDLPVPPGITIGTDMCAIYIAADRSFTDDFLAALTDGIGHIETATGKSFGDPSNPLLVSVRSGARVSMPGMMDTVLNLGLNDATVEGLAAASGDARFAWDSYRRFVQMYADVVLGLDHGLFEEALEIAKEDRGFADDTQMGADHWRALVGEYKAIVAAELGRDFPQDVNEQLTRAIGAVFDSWQSERARVYRRINAIPHDWGTAVNVQAMVFGNMGDTSATGVAFTRNPSTGEKAWYGEWLVNAQGEDVVAGIRTPQYLTLAARDEAGARLPSMEEAMPEVFGELGRVFDTLETHYRDMQDIEFTVERGQLWMLQTRAGKRTAPAALKIAVDMAHEGLISEEEAVARVEAQALDQLLHPSLDPAAVRDVVARGLPASPGAASGIAVFDADTAERRAGAGDRVILIRTETSPEDIHGMHAAAGILTARGGMTSHAAVVARGMGRPCVSGAGTLSIDAKAGSLKVAGRAFAEGDMLTIDGSTGEVMAGEVATVQPELSGDFGVLMGWADKVRRLGVRANAETPADCRVAREFGAEGIGLCRTEHMFFDAARIAAVREMILADDEAGRRVALAKLLPEQRADFAGIFTEMAGLPVTIRLLDPPLHEFLPHADKDFDEVAAASGVSVEKLRARAAELHEFNPMLGHRGCRLGVTYPEIYEMQARAIFEAAIDVAEGKFAADSSARHVASESPNPSHPAQAEPVEAPARAALRQAQGERGGEGIVAPIPEIMIPLVGTARELELMKTVVDDTARAVFAERGREIAYLVGTMIELPRACLMADEIAASAQFFSFGTNDLTQTTLGVSRDDAGRFLGQYVDKGIYATDPFVSIDVAGVGQLIELAAQRGRGARDGLKLGICGEHGGDPASIDFCESVGLDYVSASPYRVPIARLAAAQAALAARNRSGDGKGDK</sequence>
<keyword evidence="6 20" id="KW-0808">Transferase</keyword>
<dbReference type="EMBL" id="VOPY01000002">
    <property type="protein sequence ID" value="TXC68851.1"/>
    <property type="molecule type" value="Genomic_DNA"/>
</dbReference>
<evidence type="ECO:0000256" key="4">
    <source>
        <dbReference type="ARBA" id="ARBA00011994"/>
    </source>
</evidence>
<dbReference type="InterPro" id="IPR002192">
    <property type="entry name" value="PPDK_AMP/ATP-bd"/>
</dbReference>
<feature type="binding site" evidence="14">
    <location>
        <position position="579"/>
    </location>
    <ligand>
        <name>substrate</name>
    </ligand>
</feature>
<evidence type="ECO:0000256" key="16">
    <source>
        <dbReference type="SAM" id="MobiDB-lite"/>
    </source>
</evidence>
<comment type="cofactor">
    <cofactor evidence="1 12 15">
        <name>Mg(2+)</name>
        <dbReference type="ChEBI" id="CHEBI:18420"/>
    </cofactor>
</comment>
<evidence type="ECO:0000256" key="1">
    <source>
        <dbReference type="ARBA" id="ARBA00001946"/>
    </source>
</evidence>
<dbReference type="PROSITE" id="PS00370">
    <property type="entry name" value="PEP_ENZYMES_PHOS_SITE"/>
    <property type="match status" value="1"/>
</dbReference>
<feature type="binding site" evidence="15">
    <location>
        <position position="808"/>
    </location>
    <ligand>
        <name>Mg(2+)</name>
        <dbReference type="ChEBI" id="CHEBI:18420"/>
    </ligand>
</feature>
<dbReference type="Pfam" id="PF02896">
    <property type="entry name" value="PEP-utilizers_C"/>
    <property type="match status" value="2"/>
</dbReference>
<evidence type="ECO:0000259" key="18">
    <source>
        <dbReference type="Pfam" id="PF01326"/>
    </source>
</evidence>
<dbReference type="InterPro" id="IPR040442">
    <property type="entry name" value="Pyrv_kinase-like_dom_sf"/>
</dbReference>
<feature type="domain" description="PEP-utilising enzyme mobile" evidence="17">
    <location>
        <begin position="440"/>
        <end position="521"/>
    </location>
</feature>
<keyword evidence="8" id="KW-0547">Nucleotide-binding</keyword>
<dbReference type="GO" id="GO:0005524">
    <property type="term" value="F:ATP binding"/>
    <property type="evidence" value="ECO:0007669"/>
    <property type="project" value="UniProtKB-UniRule"/>
</dbReference>
<dbReference type="PIRSF" id="PIRSF000853">
    <property type="entry name" value="PPDK"/>
    <property type="match status" value="1"/>
</dbReference>
<dbReference type="OrthoDB" id="9765468at2"/>
<feature type="binding site" evidence="14">
    <location>
        <position position="635"/>
    </location>
    <ligand>
        <name>substrate</name>
    </ligand>
</feature>
<feature type="active site" description="Tele-phosphohistidine intermediate" evidence="13">
    <location>
        <position position="473"/>
    </location>
</feature>
<dbReference type="Gene3D" id="3.50.30.10">
    <property type="entry name" value="Phosphohistidine domain"/>
    <property type="match status" value="1"/>
</dbReference>
<dbReference type="AlphaFoldDB" id="A0A5C6U9K3"/>
<feature type="active site" description="Proton donor" evidence="13">
    <location>
        <position position="894"/>
    </location>
</feature>
<dbReference type="GO" id="GO:0016301">
    <property type="term" value="F:kinase activity"/>
    <property type="evidence" value="ECO:0007669"/>
    <property type="project" value="UniProtKB-UniRule"/>
</dbReference>
<evidence type="ECO:0000256" key="10">
    <source>
        <dbReference type="ARBA" id="ARBA00022840"/>
    </source>
</evidence>
<dbReference type="InterPro" id="IPR000121">
    <property type="entry name" value="PEP_util_C"/>
</dbReference>
<dbReference type="RefSeq" id="WP_147122806.1">
    <property type="nucleotide sequence ID" value="NZ_VOPY01000002.1"/>
</dbReference>
<dbReference type="PANTHER" id="PTHR22931">
    <property type="entry name" value="PHOSPHOENOLPYRUVATE DIKINASE-RELATED"/>
    <property type="match status" value="1"/>
</dbReference>
<evidence type="ECO:0000256" key="6">
    <source>
        <dbReference type="ARBA" id="ARBA00022679"/>
    </source>
</evidence>
<feature type="binding site" evidence="14">
    <location>
        <position position="830"/>
    </location>
    <ligand>
        <name>substrate</name>
    </ligand>
</feature>
<keyword evidence="21" id="KW-1185">Reference proteome</keyword>
<evidence type="ECO:0000256" key="3">
    <source>
        <dbReference type="ARBA" id="ARBA00007837"/>
    </source>
</evidence>
<evidence type="ECO:0000256" key="8">
    <source>
        <dbReference type="ARBA" id="ARBA00022741"/>
    </source>
</evidence>
<dbReference type="InterPro" id="IPR018274">
    <property type="entry name" value="PEP_util_AS"/>
</dbReference>
<keyword evidence="9 20" id="KW-0418">Kinase</keyword>
<dbReference type="InterPro" id="IPR036637">
    <property type="entry name" value="Phosphohistidine_dom_sf"/>
</dbReference>
<dbReference type="InterPro" id="IPR023151">
    <property type="entry name" value="PEP_util_CS"/>
</dbReference>
<feature type="domain" description="PEP-utilising enzyme C-terminal" evidence="19">
    <location>
        <begin position="536"/>
        <end position="707"/>
    </location>
</feature>
<dbReference type="Pfam" id="PF01326">
    <property type="entry name" value="PPDK_N"/>
    <property type="match status" value="2"/>
</dbReference>
<evidence type="ECO:0000256" key="11">
    <source>
        <dbReference type="ARBA" id="ARBA00022842"/>
    </source>
</evidence>
<dbReference type="NCBIfam" id="NF004531">
    <property type="entry name" value="PRK05878.1"/>
    <property type="match status" value="1"/>
</dbReference>
<keyword evidence="20" id="KW-0670">Pyruvate</keyword>
<dbReference type="Gene3D" id="3.30.1490.20">
    <property type="entry name" value="ATP-grasp fold, A domain"/>
    <property type="match status" value="1"/>
</dbReference>
<evidence type="ECO:0000259" key="19">
    <source>
        <dbReference type="Pfam" id="PF02896"/>
    </source>
</evidence>
<feature type="binding site" evidence="14">
    <location>
        <position position="808"/>
    </location>
    <ligand>
        <name>substrate</name>
    </ligand>
</feature>
<feature type="binding site" evidence="15">
    <location>
        <position position="832"/>
    </location>
    <ligand>
        <name>Mg(2+)</name>
        <dbReference type="ChEBI" id="CHEBI:18420"/>
    </ligand>
</feature>
<dbReference type="InterPro" id="IPR013815">
    <property type="entry name" value="ATP_grasp_subdomain_1"/>
</dbReference>
<feature type="binding site" evidence="14">
    <location>
        <position position="831"/>
    </location>
    <ligand>
        <name>substrate</name>
    </ligand>
</feature>
<organism evidence="20 21">
    <name type="scientific">Flavisphingopyxis soli</name>
    <dbReference type="NCBI Taxonomy" id="2601267"/>
    <lineage>
        <taxon>Bacteria</taxon>
        <taxon>Pseudomonadati</taxon>
        <taxon>Pseudomonadota</taxon>
        <taxon>Alphaproteobacteria</taxon>
        <taxon>Sphingomonadales</taxon>
        <taxon>Sphingopyxidaceae</taxon>
        <taxon>Flavisphingopyxis</taxon>
    </lineage>
</organism>
<evidence type="ECO:0000256" key="14">
    <source>
        <dbReference type="PIRSR" id="PIRSR000853-2"/>
    </source>
</evidence>
<dbReference type="SUPFAM" id="SSF51621">
    <property type="entry name" value="Phosphoenolpyruvate/pyruvate domain"/>
    <property type="match status" value="2"/>
</dbReference>
<gene>
    <name evidence="20" type="ORF">FSZ31_07740</name>
</gene>
<accession>A0A5C6U9K3</accession>
<dbReference type="EC" id="2.7.9.1" evidence="4 12"/>
<dbReference type="Gene3D" id="3.20.20.60">
    <property type="entry name" value="Phosphoenolpyruvate-binding domains"/>
    <property type="match status" value="2"/>
</dbReference>
<dbReference type="InterPro" id="IPR008279">
    <property type="entry name" value="PEP-util_enz_mobile_dom"/>
</dbReference>
<evidence type="ECO:0000313" key="20">
    <source>
        <dbReference type="EMBL" id="TXC68851.1"/>
    </source>
</evidence>
<evidence type="ECO:0000256" key="7">
    <source>
        <dbReference type="ARBA" id="ARBA00022723"/>
    </source>
</evidence>
<feature type="domain" description="Pyruvate phosphate dikinase AMP/ATP-binding" evidence="18">
    <location>
        <begin position="324"/>
        <end position="375"/>
    </location>
</feature>
<dbReference type="GO" id="GO:0050242">
    <property type="term" value="F:pyruvate, phosphate dikinase activity"/>
    <property type="evidence" value="ECO:0007669"/>
    <property type="project" value="UniProtKB-UniRule"/>
</dbReference>
<dbReference type="PROSITE" id="PS00742">
    <property type="entry name" value="PEP_ENZYMES_2"/>
    <property type="match status" value="1"/>
</dbReference>
<evidence type="ECO:0000259" key="17">
    <source>
        <dbReference type="Pfam" id="PF00391"/>
    </source>
</evidence>
<evidence type="ECO:0000256" key="13">
    <source>
        <dbReference type="PIRSR" id="PIRSR000853-1"/>
    </source>
</evidence>
<keyword evidence="7 15" id="KW-0479">Metal-binding</keyword>
<comment type="function">
    <text evidence="2">Catalyzes the reversible phosphorylation of pyruvate and phosphate.</text>
</comment>
<evidence type="ECO:0000313" key="21">
    <source>
        <dbReference type="Proteomes" id="UP000321129"/>
    </source>
</evidence>
<dbReference type="Proteomes" id="UP000321129">
    <property type="component" value="Unassembled WGS sequence"/>
</dbReference>
<dbReference type="Gene3D" id="3.30.470.20">
    <property type="entry name" value="ATP-grasp fold, B domain"/>
    <property type="match status" value="1"/>
</dbReference>
<feature type="binding site" evidence="14">
    <location>
        <position position="832"/>
    </location>
    <ligand>
        <name>substrate</name>
    </ligand>
</feature>
<reference evidence="20 21" key="1">
    <citation type="submission" date="2019-08" db="EMBL/GenBank/DDBJ databases">
        <title>Sphingorhabdus soil sp. nov., isolated from arctic soil.</title>
        <authorList>
            <person name="Liu Y."/>
        </authorList>
    </citation>
    <scope>NUCLEOTIDE SEQUENCE [LARGE SCALE GENOMIC DNA]</scope>
    <source>
        <strain evidence="20 21">D-2Q-5-6</strain>
    </source>
</reference>
<dbReference type="Gene3D" id="1.20.80.30">
    <property type="match status" value="1"/>
</dbReference>
<comment type="similarity">
    <text evidence="3 12">Belongs to the PEP-utilizing enzyme family.</text>
</comment>
<proteinExistence type="inferred from homology"/>
<evidence type="ECO:0000256" key="5">
    <source>
        <dbReference type="ARBA" id="ARBA00020138"/>
    </source>
</evidence>
<feature type="region of interest" description="Disordered" evidence="16">
    <location>
        <begin position="719"/>
        <end position="739"/>
    </location>
</feature>
<name>A0A5C6U9K3_9SPHN</name>
<keyword evidence="10" id="KW-0067">ATP-binding</keyword>
<feature type="domain" description="Pyruvate phosphate dikinase AMP/ATP-binding" evidence="18">
    <location>
        <begin position="72"/>
        <end position="307"/>
    </location>
</feature>
<dbReference type="SUPFAM" id="SSF52009">
    <property type="entry name" value="Phosphohistidine domain"/>
    <property type="match status" value="1"/>
</dbReference>
<feature type="binding site" evidence="14">
    <location>
        <position position="829"/>
    </location>
    <ligand>
        <name>substrate</name>
    </ligand>
</feature>
<dbReference type="PANTHER" id="PTHR22931:SF9">
    <property type="entry name" value="PYRUVATE, PHOSPHATE DIKINASE 1, CHLOROPLASTIC"/>
    <property type="match status" value="1"/>
</dbReference>
<evidence type="ECO:0000256" key="15">
    <source>
        <dbReference type="PIRSR" id="PIRSR000853-3"/>
    </source>
</evidence>
<dbReference type="NCBIfam" id="TIGR01828">
    <property type="entry name" value="pyru_phos_dikin"/>
    <property type="match status" value="1"/>
</dbReference>
<keyword evidence="11 15" id="KW-0460">Magnesium</keyword>
<protein>
    <recommendedName>
        <fullName evidence="5 12">Pyruvate, phosphate dikinase</fullName>
        <ecNumber evidence="4 12">2.7.9.1</ecNumber>
    </recommendedName>
</protein>
<evidence type="ECO:0000256" key="2">
    <source>
        <dbReference type="ARBA" id="ARBA00003144"/>
    </source>
</evidence>
<dbReference type="SUPFAM" id="SSF56059">
    <property type="entry name" value="Glutathione synthetase ATP-binding domain-like"/>
    <property type="match status" value="1"/>
</dbReference>
<dbReference type="Gene3D" id="1.10.189.10">
    <property type="entry name" value="Pyruvate Phosphate Dikinase, domain 2"/>
    <property type="match status" value="1"/>
</dbReference>
<dbReference type="GO" id="GO:0046872">
    <property type="term" value="F:metal ion binding"/>
    <property type="evidence" value="ECO:0007669"/>
    <property type="project" value="UniProtKB-UniRule"/>
</dbReference>
<feature type="domain" description="PEP-utilising enzyme C-terminal" evidence="19">
    <location>
        <begin position="763"/>
        <end position="932"/>
    </location>
</feature>
<evidence type="ECO:0000256" key="12">
    <source>
        <dbReference type="PIRNR" id="PIRNR000853"/>
    </source>
</evidence>
<comment type="caution">
    <text evidence="20">The sequence shown here is derived from an EMBL/GenBank/DDBJ whole genome shotgun (WGS) entry which is preliminary data.</text>
</comment>
<dbReference type="InterPro" id="IPR010121">
    <property type="entry name" value="Pyruvate_phosphate_dikinase"/>
</dbReference>
<evidence type="ECO:0000256" key="9">
    <source>
        <dbReference type="ARBA" id="ARBA00022777"/>
    </source>
</evidence>
<dbReference type="Pfam" id="PF00391">
    <property type="entry name" value="PEP-utilizers"/>
    <property type="match status" value="1"/>
</dbReference>
<dbReference type="InterPro" id="IPR015813">
    <property type="entry name" value="Pyrv/PenolPyrv_kinase-like_dom"/>
</dbReference>
<comment type="catalytic activity">
    <reaction evidence="12">
        <text>pyruvate + phosphate + ATP = phosphoenolpyruvate + AMP + diphosphate + H(+)</text>
        <dbReference type="Rhea" id="RHEA:10756"/>
        <dbReference type="ChEBI" id="CHEBI:15361"/>
        <dbReference type="ChEBI" id="CHEBI:15378"/>
        <dbReference type="ChEBI" id="CHEBI:30616"/>
        <dbReference type="ChEBI" id="CHEBI:33019"/>
        <dbReference type="ChEBI" id="CHEBI:43474"/>
        <dbReference type="ChEBI" id="CHEBI:58702"/>
        <dbReference type="ChEBI" id="CHEBI:456215"/>
        <dbReference type="EC" id="2.7.9.1"/>
    </reaction>
</comment>